<protein>
    <submittedName>
        <fullName evidence="1">Uncharacterized protein</fullName>
    </submittedName>
</protein>
<proteinExistence type="predicted"/>
<organism evidence="1 2">
    <name type="scientific">Kistimonas scapharcae</name>
    <dbReference type="NCBI Taxonomy" id="1036133"/>
    <lineage>
        <taxon>Bacteria</taxon>
        <taxon>Pseudomonadati</taxon>
        <taxon>Pseudomonadota</taxon>
        <taxon>Gammaproteobacteria</taxon>
        <taxon>Oceanospirillales</taxon>
        <taxon>Endozoicomonadaceae</taxon>
        <taxon>Kistimonas</taxon>
    </lineage>
</organism>
<keyword evidence="2" id="KW-1185">Reference proteome</keyword>
<sequence length="75" mass="8477">MDIGIIMFCVPVTGFSLGGYNACLLLWNETSVDEMTITHKGMTQLKLINSSMNRYVNERFDEIISSVEERSNNTP</sequence>
<name>A0ABP8V5L8_9GAMM</name>
<gene>
    <name evidence="1" type="ORF">GCM10023116_33740</name>
</gene>
<reference evidence="2" key="1">
    <citation type="journal article" date="2019" name="Int. J. Syst. Evol. Microbiol.">
        <title>The Global Catalogue of Microorganisms (GCM) 10K type strain sequencing project: providing services to taxonomists for standard genome sequencing and annotation.</title>
        <authorList>
            <consortium name="The Broad Institute Genomics Platform"/>
            <consortium name="The Broad Institute Genome Sequencing Center for Infectious Disease"/>
            <person name="Wu L."/>
            <person name="Ma J."/>
        </authorList>
    </citation>
    <scope>NUCLEOTIDE SEQUENCE [LARGE SCALE GENOMIC DNA]</scope>
    <source>
        <strain evidence="2">JCM 17805</strain>
    </source>
</reference>
<accession>A0ABP8V5L8</accession>
<dbReference type="Proteomes" id="UP001500604">
    <property type="component" value="Unassembled WGS sequence"/>
</dbReference>
<evidence type="ECO:0000313" key="2">
    <source>
        <dbReference type="Proteomes" id="UP001500604"/>
    </source>
</evidence>
<dbReference type="EMBL" id="BAABFL010000437">
    <property type="protein sequence ID" value="GAA4651091.1"/>
    <property type="molecule type" value="Genomic_DNA"/>
</dbReference>
<comment type="caution">
    <text evidence="1">The sequence shown here is derived from an EMBL/GenBank/DDBJ whole genome shotgun (WGS) entry which is preliminary data.</text>
</comment>
<evidence type="ECO:0000313" key="1">
    <source>
        <dbReference type="EMBL" id="GAA4651091.1"/>
    </source>
</evidence>